<protein>
    <submittedName>
        <fullName evidence="2">Uncharacterized protein</fullName>
    </submittedName>
</protein>
<organism evidence="2 3">
    <name type="scientific">Sphaerisporangium aureirubrum</name>
    <dbReference type="NCBI Taxonomy" id="1544736"/>
    <lineage>
        <taxon>Bacteria</taxon>
        <taxon>Bacillati</taxon>
        <taxon>Actinomycetota</taxon>
        <taxon>Actinomycetes</taxon>
        <taxon>Streptosporangiales</taxon>
        <taxon>Streptosporangiaceae</taxon>
        <taxon>Sphaerisporangium</taxon>
    </lineage>
</organism>
<evidence type="ECO:0000313" key="2">
    <source>
        <dbReference type="EMBL" id="MFC6086080.1"/>
    </source>
</evidence>
<evidence type="ECO:0000313" key="3">
    <source>
        <dbReference type="Proteomes" id="UP001596137"/>
    </source>
</evidence>
<feature type="compositionally biased region" description="Polar residues" evidence="1">
    <location>
        <begin position="1"/>
        <end position="10"/>
    </location>
</feature>
<dbReference type="Proteomes" id="UP001596137">
    <property type="component" value="Unassembled WGS sequence"/>
</dbReference>
<keyword evidence="3" id="KW-1185">Reference proteome</keyword>
<name>A0ABW1NS16_9ACTN</name>
<proteinExistence type="predicted"/>
<reference evidence="3" key="1">
    <citation type="journal article" date="2019" name="Int. J. Syst. Evol. Microbiol.">
        <title>The Global Catalogue of Microorganisms (GCM) 10K type strain sequencing project: providing services to taxonomists for standard genome sequencing and annotation.</title>
        <authorList>
            <consortium name="The Broad Institute Genomics Platform"/>
            <consortium name="The Broad Institute Genome Sequencing Center for Infectious Disease"/>
            <person name="Wu L."/>
            <person name="Ma J."/>
        </authorList>
    </citation>
    <scope>NUCLEOTIDE SEQUENCE [LARGE SCALE GENOMIC DNA]</scope>
    <source>
        <strain evidence="3">JCM 30346</strain>
    </source>
</reference>
<dbReference type="EMBL" id="JBHSRF010000076">
    <property type="protein sequence ID" value="MFC6086080.1"/>
    <property type="molecule type" value="Genomic_DNA"/>
</dbReference>
<comment type="caution">
    <text evidence="2">The sequence shown here is derived from an EMBL/GenBank/DDBJ whole genome shotgun (WGS) entry which is preliminary data.</text>
</comment>
<feature type="compositionally biased region" description="Basic and acidic residues" evidence="1">
    <location>
        <begin position="36"/>
        <end position="56"/>
    </location>
</feature>
<accession>A0ABW1NS16</accession>
<evidence type="ECO:0000256" key="1">
    <source>
        <dbReference type="SAM" id="MobiDB-lite"/>
    </source>
</evidence>
<feature type="region of interest" description="Disordered" evidence="1">
    <location>
        <begin position="1"/>
        <end position="56"/>
    </location>
</feature>
<dbReference type="RefSeq" id="WP_380760907.1">
    <property type="nucleotide sequence ID" value="NZ_JBHSRF010000076.1"/>
</dbReference>
<gene>
    <name evidence="2" type="ORF">ACFP1K_33275</name>
</gene>
<sequence length="187" mass="21701">MGALQAWSSTERPEAFNLPETLTRLRDPDPDAPDDPELRGLYHRDQEDRRDNQLADGAVERDILRRRRGMEKLAAGEVRSPWDYYHLAMLLQHSGLPEHYHLAHELCRRAAPHCPRAPWLAAAALDRWLLHMGLPQRFGTQYVRSGGRWSLYRVDPSTTDEERTTWDVPTLAEAHHQAEKMNHSENR</sequence>